<protein>
    <submittedName>
        <fullName evidence="1">Uncharacterized protein</fullName>
    </submittedName>
</protein>
<dbReference type="EMBL" id="SRRU01000009">
    <property type="protein sequence ID" value="TGN78855.1"/>
    <property type="molecule type" value="Genomic_DNA"/>
</dbReference>
<name>A0A4Z1D8P4_STRGP</name>
<accession>A0A4Z1D8P4</accession>
<dbReference type="RefSeq" id="WP_135793542.1">
    <property type="nucleotide sequence ID" value="NZ_BNBQ01000002.1"/>
</dbReference>
<reference evidence="1 2" key="1">
    <citation type="submission" date="2019-04" db="EMBL/GenBank/DDBJ databases">
        <title>Streptomyces sp. nov. Bv016 isolated from bark of Buahinia variegata.</title>
        <authorList>
            <person name="Kanchanasin P."/>
            <person name="Tanasupawat S."/>
            <person name="Yuki M."/>
            <person name="Kudo T."/>
        </authorList>
    </citation>
    <scope>NUCLEOTIDE SEQUENCE [LARGE SCALE GENOMIC DNA]</scope>
    <source>
        <strain evidence="1 2">JCM 4765</strain>
    </source>
</reference>
<organism evidence="1 2">
    <name type="scientific">Streptomyces griseoluteus</name>
    <dbReference type="NCBI Taxonomy" id="29306"/>
    <lineage>
        <taxon>Bacteria</taxon>
        <taxon>Bacillati</taxon>
        <taxon>Actinomycetota</taxon>
        <taxon>Actinomycetes</taxon>
        <taxon>Kitasatosporales</taxon>
        <taxon>Streptomycetaceae</taxon>
        <taxon>Streptomyces</taxon>
    </lineage>
</organism>
<dbReference type="AlphaFoldDB" id="A0A4Z1D8P4"/>
<gene>
    <name evidence="1" type="ORF">E5082_24095</name>
</gene>
<dbReference type="GeneID" id="91529798"/>
<dbReference type="Proteomes" id="UP000298513">
    <property type="component" value="Unassembled WGS sequence"/>
</dbReference>
<evidence type="ECO:0000313" key="2">
    <source>
        <dbReference type="Proteomes" id="UP000298513"/>
    </source>
</evidence>
<sequence length="218" mass="23400">MTPPGSSAPPPPARVSVDLRFDGWITGIGTASGTRLVLGHWPHTPFGPFSDVMLERPDGHRTLLAPTGQAAEFIAGTYAFDEVRVVPVGVRIARDRWRVTSGALLDLCFTVGRRGALGTLLRLAAPVTSRPAFAALTDPVARLLMGVHTRGSAGNGRYEWYGARDLHRLTAATATFEGRDLGPLAPVDPPVRFGFGSTPRMPCQVRVTTTVRVPKPTR</sequence>
<proteinExistence type="predicted"/>
<comment type="caution">
    <text evidence="1">The sequence shown here is derived from an EMBL/GenBank/DDBJ whole genome shotgun (WGS) entry which is preliminary data.</text>
</comment>
<keyword evidence="2" id="KW-1185">Reference proteome</keyword>
<evidence type="ECO:0000313" key="1">
    <source>
        <dbReference type="EMBL" id="TGN78855.1"/>
    </source>
</evidence>